<dbReference type="Proteomes" id="UP000028181">
    <property type="component" value="Chromosome I"/>
</dbReference>
<dbReference type="RefSeq" id="WP_038584037.1">
    <property type="nucleotide sequence ID" value="NZ_HG938353.1"/>
</dbReference>
<dbReference type="AlphaFoldDB" id="A0A068SNA7"/>
<keyword evidence="1" id="KW-0472">Membrane</keyword>
<evidence type="ECO:0000313" key="3">
    <source>
        <dbReference type="EMBL" id="CDN46570.1"/>
    </source>
</evidence>
<proteinExistence type="predicted"/>
<sequence length="1165" mass="129315">MTEEKVRREILLDEPSDTDLFHGKGHERTADALASAIKAFKNADRAIGLDGPWGSGKSSVVGIAQRKLKEANGNGKVKFHFFTFDIWKSQGSAFRRSFLEHLVAWAHSQFPNKQPKLRDIESKIKGKIREVDTNNQLNLDLYGILVLLFVPFVPIYVLWTKQVFDSLVTAKEPEKFLYSWPMFLIYVFLVGTFVAAYAKYELQKPSGKSRFSRFRLALSQTLLIGAKQYEHQKVTQYIRETDPNDFEFQSVLREILETIQEDHSKVIIVLDNIDRLPPDEIAEYWALVRSIFSRTHSVTETQQHSQITAIVPYDRRHIEVAADKNKGGDGFTHLRKRELFSKTFDEVLNVAPPIMSNTKEFFEQKIRIALPDIRDADALFRVYLIFNMLIDRAGGKATPRQVISYINEVGGLYALHAGRVPLPTVAAYLALQDSLEENPASLAIRETVDDHLRSLAADGELERNLSAILFNVEPELAFQILLDGEIEKAANAETSDRLIALSKSPGFDVRVNDVFVASASSWRSSSNFAPMVNNFAELLVNYDGEASSHLRKSVVAALLQLPDITLGKDTAAVVKLLEVCSSEDRAKVLQHILTATASGLGTDKDQAKGRLFSKFLSNVTAAALSVDPKMQTAPLLKKVVLPSNPSFLFGFAAEASTSSVGMQQLAKPALDLSSEGTFLETIAVQQPNDSLAAFSGFKAASLLTDDQWNAIANALASSLIDDETELEQFQEQLTLLSAVRSFTSISKIKDSDLNNLFASGKFYKNLYNAYGGDTENIGITDAIFLVGDLALPGNLPQPTRLNVNGQRVHDAQDEQAWFNGFLSGESLLTKEQIDNLVDKLIAHYRIPWWASHGVAKPSNQLISAVVGTAFARSRVPWISAADLMRLYPYIKKSIGADFETALPRIGSRFDVNDLSKIAVEAYPSGILQDTAKLSAGEWRLVHERADALLDEIQVEGWMTSFATGDVNLLLLVEKAKSSGYSPSSTAVRDAFRQFSVGVLDGSITDVPAADFDAVFSVIDAGYHLETLRTIRESVKSTSVESLGLAIRLFPITLKRLIKEGEKSKQEKENLVRFFLRPGLEGKLTPVIDAFLELKRSTVADFIRASDKSVRDSIEPALRLFSRDQSGNFGYVQKVGELVQGRKSKSFFERVFSFDSSEANDDDETP</sequence>
<dbReference type="SUPFAM" id="SSF52540">
    <property type="entry name" value="P-loop containing nucleoside triphosphate hydrolases"/>
    <property type="match status" value="1"/>
</dbReference>
<dbReference type="eggNOG" id="COG4928">
    <property type="taxonomic scope" value="Bacteria"/>
</dbReference>
<keyword evidence="4" id="KW-1185">Reference proteome</keyword>
<dbReference type="OrthoDB" id="88903at2"/>
<keyword evidence="1" id="KW-0812">Transmembrane</keyword>
<dbReference type="GeneID" id="24259183"/>
<dbReference type="EMBL" id="HG938353">
    <property type="protein sequence ID" value="CDN46570.1"/>
    <property type="molecule type" value="Genomic_DNA"/>
</dbReference>
<accession>A0A068SNA7</accession>
<evidence type="ECO:0000256" key="1">
    <source>
        <dbReference type="SAM" id="Phobius"/>
    </source>
</evidence>
<gene>
    <name evidence="3" type="ORF">RG540_CH03780</name>
</gene>
<feature type="transmembrane region" description="Helical" evidence="1">
    <location>
        <begin position="179"/>
        <end position="200"/>
    </location>
</feature>
<dbReference type="Pfam" id="PF07693">
    <property type="entry name" value="KAP_NTPase"/>
    <property type="match status" value="1"/>
</dbReference>
<dbReference type="InterPro" id="IPR011646">
    <property type="entry name" value="KAP_P-loop"/>
</dbReference>
<dbReference type="InterPro" id="IPR027417">
    <property type="entry name" value="P-loop_NTPase"/>
</dbReference>
<dbReference type="PATRIC" id="fig|1028800.3.peg.374"/>
<feature type="transmembrane region" description="Helical" evidence="1">
    <location>
        <begin position="139"/>
        <end position="159"/>
    </location>
</feature>
<evidence type="ECO:0000313" key="4">
    <source>
        <dbReference type="Proteomes" id="UP000028181"/>
    </source>
</evidence>
<organism evidence="3 4">
    <name type="scientific">Neorhizobium galegae bv. orientalis str. HAMBI 540</name>
    <dbReference type="NCBI Taxonomy" id="1028800"/>
    <lineage>
        <taxon>Bacteria</taxon>
        <taxon>Pseudomonadati</taxon>
        <taxon>Pseudomonadota</taxon>
        <taxon>Alphaproteobacteria</taxon>
        <taxon>Hyphomicrobiales</taxon>
        <taxon>Rhizobiaceae</taxon>
        <taxon>Rhizobium/Agrobacterium group</taxon>
        <taxon>Neorhizobium</taxon>
    </lineage>
</organism>
<reference evidence="4" key="1">
    <citation type="journal article" date="2014" name="BMC Genomics">
        <title>Genome sequencing of two Neorhizobium galegae strains reveals a noeT gene responsible for the unusual acetylation of the nodulation factors.</title>
        <authorList>
            <person name="Osterman J."/>
            <person name="Marsh J."/>
            <person name="Laine P.K."/>
            <person name="Zeng Z."/>
            <person name="Alatalo E."/>
            <person name="Sullivan J.T."/>
            <person name="Young J.P."/>
            <person name="Thomas-Oates J."/>
            <person name="Paulin L."/>
            <person name="Lindstrom K."/>
        </authorList>
    </citation>
    <scope>NUCLEOTIDE SEQUENCE [LARGE SCALE GENOMIC DNA]</scope>
    <source>
        <strain evidence="4">HAMBI 540</strain>
    </source>
</reference>
<name>A0A068SNA7_NEOGA</name>
<keyword evidence="1" id="KW-1133">Transmembrane helix</keyword>
<feature type="domain" description="KAP NTPase" evidence="2">
    <location>
        <begin position="29"/>
        <end position="409"/>
    </location>
</feature>
<evidence type="ECO:0000259" key="2">
    <source>
        <dbReference type="Pfam" id="PF07693"/>
    </source>
</evidence>
<dbReference type="KEGG" id="ngg:RG540_CH03780"/>
<dbReference type="HOGENOM" id="CLU_274726_0_0_5"/>
<protein>
    <submittedName>
        <fullName evidence="3">Putative ATP/GTP-binding protein</fullName>
    </submittedName>
</protein>